<keyword evidence="1" id="KW-1133">Transmembrane helix</keyword>
<evidence type="ECO:0000256" key="1">
    <source>
        <dbReference type="SAM" id="Phobius"/>
    </source>
</evidence>
<name>A0A948RV57_UNCEI</name>
<keyword evidence="1" id="KW-0472">Membrane</keyword>
<evidence type="ECO:0000313" key="3">
    <source>
        <dbReference type="Proteomes" id="UP000777784"/>
    </source>
</evidence>
<dbReference type="EMBL" id="JAHJDP010000066">
    <property type="protein sequence ID" value="MBU2691595.1"/>
    <property type="molecule type" value="Genomic_DNA"/>
</dbReference>
<organism evidence="2 3">
    <name type="scientific">Eiseniibacteriota bacterium</name>
    <dbReference type="NCBI Taxonomy" id="2212470"/>
    <lineage>
        <taxon>Bacteria</taxon>
        <taxon>Candidatus Eiseniibacteriota</taxon>
    </lineage>
</organism>
<dbReference type="Proteomes" id="UP000777784">
    <property type="component" value="Unassembled WGS sequence"/>
</dbReference>
<evidence type="ECO:0008006" key="4">
    <source>
        <dbReference type="Google" id="ProtNLM"/>
    </source>
</evidence>
<reference evidence="2" key="1">
    <citation type="submission" date="2021-05" db="EMBL/GenBank/DDBJ databases">
        <title>Energy efficiency and biological interactions define the core microbiome of deep oligotrophic groundwater.</title>
        <authorList>
            <person name="Mehrshad M."/>
            <person name="Lopez-Fernandez M."/>
            <person name="Bell E."/>
            <person name="Bernier-Latmani R."/>
            <person name="Bertilsson S."/>
            <person name="Dopson M."/>
        </authorList>
    </citation>
    <scope>NUCLEOTIDE SEQUENCE</scope>
    <source>
        <strain evidence="2">Modern_marine.mb.64</strain>
    </source>
</reference>
<protein>
    <recommendedName>
        <fullName evidence="4">Tetratricopeptide repeat protein</fullName>
    </recommendedName>
</protein>
<gene>
    <name evidence="2" type="ORF">KJ970_11765</name>
</gene>
<evidence type="ECO:0000313" key="2">
    <source>
        <dbReference type="EMBL" id="MBU2691595.1"/>
    </source>
</evidence>
<keyword evidence="1" id="KW-0812">Transmembrane</keyword>
<dbReference type="AlphaFoldDB" id="A0A948RV57"/>
<comment type="caution">
    <text evidence="2">The sequence shown here is derived from an EMBL/GenBank/DDBJ whole genome shotgun (WGS) entry which is preliminary data.</text>
</comment>
<accession>A0A948RV57</accession>
<proteinExistence type="predicted"/>
<sequence>MKKPNDIHRRCLSQGPLFLVPIVIFGIWWGSIRPFIASQVFVRGAYRKSLEYDTFINHESRRFLSQHVLNGEDLLPVDYIVDEMEKNVQEHPLDAKSYIYLGLLYSKNARDKDKAKWAVREARRLAPFRPEVRDMEELCKP</sequence>
<feature type="transmembrane region" description="Helical" evidence="1">
    <location>
        <begin position="12"/>
        <end position="30"/>
    </location>
</feature>